<dbReference type="Gene3D" id="2.40.50.100">
    <property type="match status" value="1"/>
</dbReference>
<keyword evidence="3" id="KW-1185">Reference proteome</keyword>
<organism evidence="2 3">
    <name type="scientific">Anaerovorax odorimutans</name>
    <dbReference type="NCBI Taxonomy" id="109327"/>
    <lineage>
        <taxon>Bacteria</taxon>
        <taxon>Bacillati</taxon>
        <taxon>Bacillota</taxon>
        <taxon>Clostridia</taxon>
        <taxon>Peptostreptococcales</taxon>
        <taxon>Anaerovoracaceae</taxon>
        <taxon>Anaerovorax</taxon>
    </lineage>
</organism>
<dbReference type="Pfam" id="PF00364">
    <property type="entry name" value="Biotin_lipoyl"/>
    <property type="match status" value="1"/>
</dbReference>
<name>A0ABT1RST5_9FIRM</name>
<sequence length="79" mass="8830">MENKIQMPKMSPSMEAGVLVAWNKELEEPVREGEVLFEVETDKVVCEIEAPCDGVLAEMCYSEGDRVKVGETVAVIQER</sequence>
<dbReference type="InterPro" id="IPR011053">
    <property type="entry name" value="Single_hybrid_motif"/>
</dbReference>
<dbReference type="EMBL" id="JANFXK010000024">
    <property type="protein sequence ID" value="MCQ4638272.1"/>
    <property type="molecule type" value="Genomic_DNA"/>
</dbReference>
<evidence type="ECO:0000313" key="3">
    <source>
        <dbReference type="Proteomes" id="UP001524502"/>
    </source>
</evidence>
<comment type="caution">
    <text evidence="2">The sequence shown here is derived from an EMBL/GenBank/DDBJ whole genome shotgun (WGS) entry which is preliminary data.</text>
</comment>
<dbReference type="PROSITE" id="PS50968">
    <property type="entry name" value="BIOTINYL_LIPOYL"/>
    <property type="match status" value="1"/>
</dbReference>
<dbReference type="CDD" id="cd06849">
    <property type="entry name" value="lipoyl_domain"/>
    <property type="match status" value="1"/>
</dbReference>
<dbReference type="PANTHER" id="PTHR23151:SF90">
    <property type="entry name" value="DIHYDROLIPOYLLYSINE-RESIDUE ACETYLTRANSFERASE COMPONENT OF PYRUVATE DEHYDROGENASE COMPLEX, MITOCHONDRIAL-RELATED"/>
    <property type="match status" value="1"/>
</dbReference>
<reference evidence="2 3" key="1">
    <citation type="submission" date="2022-06" db="EMBL/GenBank/DDBJ databases">
        <title>Isolation of gut microbiota from human fecal samples.</title>
        <authorList>
            <person name="Pamer E.G."/>
            <person name="Barat B."/>
            <person name="Waligurski E."/>
            <person name="Medina S."/>
            <person name="Paddock L."/>
            <person name="Mostad J."/>
        </authorList>
    </citation>
    <scope>NUCLEOTIDE SEQUENCE [LARGE SCALE GENOMIC DNA]</scope>
    <source>
        <strain evidence="2 3">SL.3.17</strain>
    </source>
</reference>
<dbReference type="SUPFAM" id="SSF51230">
    <property type="entry name" value="Single hybrid motif"/>
    <property type="match status" value="1"/>
</dbReference>
<dbReference type="InterPro" id="IPR000089">
    <property type="entry name" value="Biotin_lipoyl"/>
</dbReference>
<feature type="domain" description="Lipoyl-binding" evidence="1">
    <location>
        <begin position="2"/>
        <end position="77"/>
    </location>
</feature>
<proteinExistence type="predicted"/>
<evidence type="ECO:0000313" key="2">
    <source>
        <dbReference type="EMBL" id="MCQ4638272.1"/>
    </source>
</evidence>
<dbReference type="PANTHER" id="PTHR23151">
    <property type="entry name" value="DIHYDROLIPOAMIDE ACETYL/SUCCINYL-TRANSFERASE-RELATED"/>
    <property type="match status" value="1"/>
</dbReference>
<accession>A0ABT1RST5</accession>
<dbReference type="InterPro" id="IPR045257">
    <property type="entry name" value="E2/Pdx1"/>
</dbReference>
<dbReference type="RefSeq" id="WP_256133468.1">
    <property type="nucleotide sequence ID" value="NZ_JANFXK010000024.1"/>
</dbReference>
<protein>
    <submittedName>
        <fullName evidence="2">Biotin attachment protein</fullName>
    </submittedName>
</protein>
<gene>
    <name evidence="2" type="ORF">NE619_16195</name>
</gene>
<dbReference type="Proteomes" id="UP001524502">
    <property type="component" value="Unassembled WGS sequence"/>
</dbReference>
<evidence type="ECO:0000259" key="1">
    <source>
        <dbReference type="PROSITE" id="PS50968"/>
    </source>
</evidence>